<reference evidence="2 3" key="1">
    <citation type="journal article" date="2019" name="Commun. Biol.">
        <title>The bagworm genome reveals a unique fibroin gene that provides high tensile strength.</title>
        <authorList>
            <person name="Kono N."/>
            <person name="Nakamura H."/>
            <person name="Ohtoshi R."/>
            <person name="Tomita M."/>
            <person name="Numata K."/>
            <person name="Arakawa K."/>
        </authorList>
    </citation>
    <scope>NUCLEOTIDE SEQUENCE [LARGE SCALE GENOMIC DNA]</scope>
</reference>
<dbReference type="Proteomes" id="UP000299102">
    <property type="component" value="Unassembled WGS sequence"/>
</dbReference>
<name>A0A4C2A4F7_EUMVA</name>
<evidence type="ECO:0000313" key="3">
    <source>
        <dbReference type="Proteomes" id="UP000299102"/>
    </source>
</evidence>
<proteinExistence type="predicted"/>
<evidence type="ECO:0000313" key="2">
    <source>
        <dbReference type="EMBL" id="GBP93865.1"/>
    </source>
</evidence>
<feature type="region of interest" description="Disordered" evidence="1">
    <location>
        <begin position="172"/>
        <end position="209"/>
    </location>
</feature>
<comment type="caution">
    <text evidence="2">The sequence shown here is derived from an EMBL/GenBank/DDBJ whole genome shotgun (WGS) entry which is preliminary data.</text>
</comment>
<organism evidence="2 3">
    <name type="scientific">Eumeta variegata</name>
    <name type="common">Bagworm moth</name>
    <name type="synonym">Eumeta japonica</name>
    <dbReference type="NCBI Taxonomy" id="151549"/>
    <lineage>
        <taxon>Eukaryota</taxon>
        <taxon>Metazoa</taxon>
        <taxon>Ecdysozoa</taxon>
        <taxon>Arthropoda</taxon>
        <taxon>Hexapoda</taxon>
        <taxon>Insecta</taxon>
        <taxon>Pterygota</taxon>
        <taxon>Neoptera</taxon>
        <taxon>Endopterygota</taxon>
        <taxon>Lepidoptera</taxon>
        <taxon>Glossata</taxon>
        <taxon>Ditrysia</taxon>
        <taxon>Tineoidea</taxon>
        <taxon>Psychidae</taxon>
        <taxon>Oiketicinae</taxon>
        <taxon>Eumeta</taxon>
    </lineage>
</organism>
<accession>A0A4C2A4F7</accession>
<sequence>MTCRKQEETAGLDHRCPAELPRFGPYDRKVGGAMGDEVRHTNDTKSISSLGRGRSRHLSLDRPASRLRSRSPRAWTQPPVRAAVERYQCSFEALYRPLCASSIRRDKRPDARAVVEVVRFGGAALGRGGVITVVFGRARRRAVAVPAAAVWCRAGRLSFRRSVSVVVANRDRNPSTDVGVNQRTGKMMHRRPSPDEGTADRVSTSSGRP</sequence>
<feature type="compositionally biased region" description="Polar residues" evidence="1">
    <location>
        <begin position="175"/>
        <end position="184"/>
    </location>
</feature>
<gene>
    <name evidence="2" type="ORF">EVAR_92796_1</name>
</gene>
<keyword evidence="3" id="KW-1185">Reference proteome</keyword>
<evidence type="ECO:0000256" key="1">
    <source>
        <dbReference type="SAM" id="MobiDB-lite"/>
    </source>
</evidence>
<feature type="region of interest" description="Disordered" evidence="1">
    <location>
        <begin position="31"/>
        <end position="75"/>
    </location>
</feature>
<feature type="compositionally biased region" description="Basic and acidic residues" evidence="1">
    <location>
        <begin position="31"/>
        <end position="43"/>
    </location>
</feature>
<dbReference type="AlphaFoldDB" id="A0A4C2A4F7"/>
<protein>
    <submittedName>
        <fullName evidence="2">Uncharacterized protein</fullName>
    </submittedName>
</protein>
<dbReference type="EMBL" id="BGZK01002430">
    <property type="protein sequence ID" value="GBP93865.1"/>
    <property type="molecule type" value="Genomic_DNA"/>
</dbReference>